<dbReference type="EMBL" id="CAJDYZ010007109">
    <property type="protein sequence ID" value="CAD1474053.1"/>
    <property type="molecule type" value="Genomic_DNA"/>
</dbReference>
<feature type="non-terminal residue" evidence="1">
    <location>
        <position position="58"/>
    </location>
</feature>
<comment type="caution">
    <text evidence="1">The sequence shown here is derived from an EMBL/GenBank/DDBJ whole genome shotgun (WGS) entry which is preliminary data.</text>
</comment>
<accession>A0A6V7H461</accession>
<evidence type="ECO:0000313" key="1">
    <source>
        <dbReference type="EMBL" id="CAD1474053.1"/>
    </source>
</evidence>
<name>A0A6V7H461_9HYME</name>
<dbReference type="Proteomes" id="UP000752696">
    <property type="component" value="Unassembled WGS sequence"/>
</dbReference>
<evidence type="ECO:0000313" key="2">
    <source>
        <dbReference type="Proteomes" id="UP000752696"/>
    </source>
</evidence>
<feature type="non-terminal residue" evidence="1">
    <location>
        <position position="1"/>
    </location>
</feature>
<organism evidence="1 2">
    <name type="scientific">Heterotrigona itama</name>
    <dbReference type="NCBI Taxonomy" id="395501"/>
    <lineage>
        <taxon>Eukaryota</taxon>
        <taxon>Metazoa</taxon>
        <taxon>Ecdysozoa</taxon>
        <taxon>Arthropoda</taxon>
        <taxon>Hexapoda</taxon>
        <taxon>Insecta</taxon>
        <taxon>Pterygota</taxon>
        <taxon>Neoptera</taxon>
        <taxon>Endopterygota</taxon>
        <taxon>Hymenoptera</taxon>
        <taxon>Apocrita</taxon>
        <taxon>Aculeata</taxon>
        <taxon>Apoidea</taxon>
        <taxon>Anthophila</taxon>
        <taxon>Apidae</taxon>
        <taxon>Heterotrigona</taxon>
    </lineage>
</organism>
<dbReference type="AlphaFoldDB" id="A0A6V7H461"/>
<gene>
    <name evidence="1" type="ORF">MHI_LOCUS426335</name>
</gene>
<proteinExistence type="predicted"/>
<sequence>KCRMSSTSSRNFQGIYIKRKVTEESHRNAIIAINKMIKYYWTEFVLIITFPLGVKISL</sequence>
<keyword evidence="2" id="KW-1185">Reference proteome</keyword>
<reference evidence="1" key="1">
    <citation type="submission" date="2020-07" db="EMBL/GenBank/DDBJ databases">
        <authorList>
            <person name="Nazaruddin N."/>
        </authorList>
    </citation>
    <scope>NUCLEOTIDE SEQUENCE</scope>
</reference>
<protein>
    <submittedName>
        <fullName evidence="1">Uncharacterized protein</fullName>
    </submittedName>
</protein>